<reference evidence="2 3" key="1">
    <citation type="submission" date="2016-10" db="EMBL/GenBank/DDBJ databases">
        <authorList>
            <person name="Varghese N."/>
            <person name="Submissions S."/>
        </authorList>
    </citation>
    <scope>NUCLEOTIDE SEQUENCE [LARGE SCALE GENOMIC DNA]</scope>
    <source>
        <strain evidence="2 3">DSM 16392</strain>
    </source>
</reference>
<comment type="caution">
    <text evidence="2">The sequence shown here is derived from an EMBL/GenBank/DDBJ whole genome shotgun (WGS) entry which is preliminary data.</text>
</comment>
<gene>
    <name evidence="2" type="ORF">SAMN04488518_11393</name>
</gene>
<evidence type="ECO:0000313" key="3">
    <source>
        <dbReference type="Proteomes" id="UP000199598"/>
    </source>
</evidence>
<accession>A0A1I4E1D2</accession>
<organism evidence="2 3">
    <name type="scientific">Pseudovibrio ascidiaceicola</name>
    <dbReference type="NCBI Taxonomy" id="285279"/>
    <lineage>
        <taxon>Bacteria</taxon>
        <taxon>Pseudomonadati</taxon>
        <taxon>Pseudomonadota</taxon>
        <taxon>Alphaproteobacteria</taxon>
        <taxon>Hyphomicrobiales</taxon>
        <taxon>Stappiaceae</taxon>
        <taxon>Pseudovibrio</taxon>
    </lineage>
</organism>
<dbReference type="RefSeq" id="WP_093522696.1">
    <property type="nucleotide sequence ID" value="NZ_FOSK01000013.1"/>
</dbReference>
<keyword evidence="1" id="KW-0812">Transmembrane</keyword>
<keyword evidence="3" id="KW-1185">Reference proteome</keyword>
<name>A0A1I4E1D2_9HYPH</name>
<proteinExistence type="predicted"/>
<keyword evidence="1" id="KW-0472">Membrane</keyword>
<dbReference type="Proteomes" id="UP000199598">
    <property type="component" value="Unassembled WGS sequence"/>
</dbReference>
<feature type="transmembrane region" description="Helical" evidence="1">
    <location>
        <begin position="12"/>
        <end position="33"/>
    </location>
</feature>
<dbReference type="EMBL" id="FOSK01000013">
    <property type="protein sequence ID" value="SFK99019.1"/>
    <property type="molecule type" value="Genomic_DNA"/>
</dbReference>
<protein>
    <submittedName>
        <fullName evidence="2">Uncharacterized protein</fullName>
    </submittedName>
</protein>
<evidence type="ECO:0000256" key="1">
    <source>
        <dbReference type="SAM" id="Phobius"/>
    </source>
</evidence>
<keyword evidence="1" id="KW-1133">Transmembrane helix</keyword>
<evidence type="ECO:0000313" key="2">
    <source>
        <dbReference type="EMBL" id="SFK99019.1"/>
    </source>
</evidence>
<sequence>MIDLISAFISTGIETLLAYGALVGALLAFIARFEPRTPNWLSSIITTALLCVSVWFFSDLHHDREAEVAQLKADNSALTRVAAAHKVISEQASKSLLDRIQQLNSIEEKVRDYELELERGKISACPPDPAYLSRMRALQFRKAR</sequence>
<feature type="transmembrane region" description="Helical" evidence="1">
    <location>
        <begin position="39"/>
        <end position="57"/>
    </location>
</feature>